<evidence type="ECO:0000313" key="2">
    <source>
        <dbReference type="Proteomes" id="UP001589738"/>
    </source>
</evidence>
<organism evidence="1 2">
    <name type="scientific">Robertmurraya beringensis</name>
    <dbReference type="NCBI Taxonomy" id="641660"/>
    <lineage>
        <taxon>Bacteria</taxon>
        <taxon>Bacillati</taxon>
        <taxon>Bacillota</taxon>
        <taxon>Bacilli</taxon>
        <taxon>Bacillales</taxon>
        <taxon>Bacillaceae</taxon>
        <taxon>Robertmurraya</taxon>
    </lineage>
</organism>
<reference evidence="1 2" key="1">
    <citation type="submission" date="2024-09" db="EMBL/GenBank/DDBJ databases">
        <authorList>
            <person name="Sun Q."/>
            <person name="Mori K."/>
        </authorList>
    </citation>
    <scope>NUCLEOTIDE SEQUENCE [LARGE SCALE GENOMIC DNA]</scope>
    <source>
        <strain evidence="1 2">CGMCC 1.9126</strain>
    </source>
</reference>
<comment type="caution">
    <text evidence="1">The sequence shown here is derived from an EMBL/GenBank/DDBJ whole genome shotgun (WGS) entry which is preliminary data.</text>
</comment>
<name>A0ABV6KXK3_9BACI</name>
<evidence type="ECO:0000313" key="1">
    <source>
        <dbReference type="EMBL" id="MFC0478059.1"/>
    </source>
</evidence>
<dbReference type="SUPFAM" id="SSF81301">
    <property type="entry name" value="Nucleotidyltransferase"/>
    <property type="match status" value="1"/>
</dbReference>
<protein>
    <submittedName>
        <fullName evidence="1">Uncharacterized protein</fullName>
    </submittedName>
</protein>
<dbReference type="Gene3D" id="3.30.460.40">
    <property type="match status" value="1"/>
</dbReference>
<dbReference type="EMBL" id="JBHLUU010000127">
    <property type="protein sequence ID" value="MFC0478059.1"/>
    <property type="molecule type" value="Genomic_DNA"/>
</dbReference>
<dbReference type="Proteomes" id="UP001589738">
    <property type="component" value="Unassembled WGS sequence"/>
</dbReference>
<sequence length="210" mass="23969">MMDKNELMQTLEKISIEIRLSGLQVDWMLVGSAGSVLQGCELEANDIDIYTKTESGVELFAKIFEKYAHQVKCNQSIDDLHWKSSIEVPTFTQTFPWGFSWKKGKWKINGCEVEAVHIMNSAGIPDSKDGEGIWEGGQYIWELAKPITLNDFTFQTVPLEVQLESNLRRERTDRVAAIIQALNRNGTNQTFLQQALSTKHYEQVKNQLEL</sequence>
<proteinExistence type="predicted"/>
<gene>
    <name evidence="1" type="ORF">ACFFHF_22995</name>
</gene>
<accession>A0ABV6KXK3</accession>
<keyword evidence="2" id="KW-1185">Reference proteome</keyword>
<dbReference type="InterPro" id="IPR043519">
    <property type="entry name" value="NT_sf"/>
</dbReference>
<dbReference type="RefSeq" id="WP_160548831.1">
    <property type="nucleotide sequence ID" value="NZ_JBHLUU010000127.1"/>
</dbReference>